<dbReference type="FunFam" id="3.40.640.10:FF:000027">
    <property type="entry name" value="Serine--pyruvate aminotransferase, mitochondrial"/>
    <property type="match status" value="1"/>
</dbReference>
<evidence type="ECO:0000313" key="12">
    <source>
        <dbReference type="EMBL" id="ORY26322.1"/>
    </source>
</evidence>
<dbReference type="EMBL" id="MCFC01000048">
    <property type="protein sequence ID" value="ORY26322.1"/>
    <property type="molecule type" value="Genomic_DNA"/>
</dbReference>
<comment type="caution">
    <text evidence="12">The sequence shown here is derived from an EMBL/GenBank/DDBJ whole genome shotgun (WGS) entry which is preliminary data.</text>
</comment>
<organism evidence="12 13">
    <name type="scientific">Naematelia encephala</name>
    <dbReference type="NCBI Taxonomy" id="71784"/>
    <lineage>
        <taxon>Eukaryota</taxon>
        <taxon>Fungi</taxon>
        <taxon>Dikarya</taxon>
        <taxon>Basidiomycota</taxon>
        <taxon>Agaricomycotina</taxon>
        <taxon>Tremellomycetes</taxon>
        <taxon>Tremellales</taxon>
        <taxon>Naemateliaceae</taxon>
        <taxon>Naematelia</taxon>
    </lineage>
</organism>
<dbReference type="PIRSF" id="PIRSF000524">
    <property type="entry name" value="SPT"/>
    <property type="match status" value="1"/>
</dbReference>
<feature type="modified residue" description="N6-(pyridoxal phosphate)lysine" evidence="8">
    <location>
        <position position="202"/>
    </location>
</feature>
<sequence>MSTQDFKQAPHKLLVIPGPIEFSDPVLLANATPGTSHVSPAFIPVFGDCLRMLKTVLYAEQGHGNQGFLVAGSGTLGWDAVGANLIERGDKAVVLHTGYFGDSFADCLEAYGAEVTQVKAEIGDVPSDEQIVQALQSKPKLITITHVDTSTGVLSPAAHIASLVKKHSPDTLIALDAVCSVASEEIRFDDWGIDVVISATQKGLGTPPGLSVLMASGRAIKTFEERKTPVQGYYISWKKWLPIMQAYEAGKPMYFATPPVQLVYALHASLSAITKQSPSLSERFEAHKAAAKYVRSELSQLGFGFVPKSVEVSANGMTAVKYPTGVQASDILPKLAEKDIVVAAGLHKAISTQYFRIGHMGITAIDKQRGDVERVVDGIKAVIKARNEST</sequence>
<name>A0A1Y2AUU9_9TREE</name>
<gene>
    <name evidence="12" type="ORF">BCR39DRAFT_541299</name>
</gene>
<dbReference type="EC" id="2.6.1.44" evidence="3"/>
<keyword evidence="4" id="KW-0032">Aminotransferase</keyword>
<evidence type="ECO:0000256" key="1">
    <source>
        <dbReference type="ARBA" id="ARBA00001933"/>
    </source>
</evidence>
<feature type="domain" description="Aminotransferase class V" evidence="11">
    <location>
        <begin position="77"/>
        <end position="356"/>
    </location>
</feature>
<dbReference type="PANTHER" id="PTHR21152:SF24">
    <property type="entry name" value="ALANINE--GLYOXYLATE AMINOTRANSFERASE 1"/>
    <property type="match status" value="1"/>
</dbReference>
<reference evidence="12 13" key="1">
    <citation type="submission" date="2016-07" db="EMBL/GenBank/DDBJ databases">
        <title>Pervasive Adenine N6-methylation of Active Genes in Fungi.</title>
        <authorList>
            <consortium name="DOE Joint Genome Institute"/>
            <person name="Mondo S.J."/>
            <person name="Dannebaum R.O."/>
            <person name="Kuo R.C."/>
            <person name="Labutti K."/>
            <person name="Haridas S."/>
            <person name="Kuo A."/>
            <person name="Salamov A."/>
            <person name="Ahrendt S.R."/>
            <person name="Lipzen A."/>
            <person name="Sullivan W."/>
            <person name="Andreopoulos W.B."/>
            <person name="Clum A."/>
            <person name="Lindquist E."/>
            <person name="Daum C."/>
            <person name="Ramamoorthy G.K."/>
            <person name="Gryganskyi A."/>
            <person name="Culley D."/>
            <person name="Magnuson J.K."/>
            <person name="James T.Y."/>
            <person name="O'Malley M.A."/>
            <person name="Stajich J.E."/>
            <person name="Spatafora J.W."/>
            <person name="Visel A."/>
            <person name="Grigoriev I.V."/>
        </authorList>
    </citation>
    <scope>NUCLEOTIDE SEQUENCE [LARGE SCALE GENOMIC DNA]</scope>
    <source>
        <strain evidence="12 13">68-887.2</strain>
    </source>
</reference>
<protein>
    <recommendedName>
        <fullName evidence="3">alanine--glyoxylate transaminase</fullName>
        <ecNumber evidence="3">2.6.1.44</ecNumber>
    </recommendedName>
</protein>
<proteinExistence type="inferred from homology"/>
<dbReference type="SUPFAM" id="SSF53383">
    <property type="entry name" value="PLP-dependent transferases"/>
    <property type="match status" value="1"/>
</dbReference>
<feature type="binding site" evidence="7">
    <location>
        <position position="356"/>
    </location>
    <ligand>
        <name>substrate</name>
    </ligand>
</feature>
<dbReference type="InParanoid" id="A0A1Y2AUU9"/>
<evidence type="ECO:0000259" key="11">
    <source>
        <dbReference type="Pfam" id="PF00266"/>
    </source>
</evidence>
<dbReference type="GO" id="GO:0004760">
    <property type="term" value="F:L-serine-pyruvate transaminase activity"/>
    <property type="evidence" value="ECO:0007669"/>
    <property type="project" value="TreeGrafter"/>
</dbReference>
<evidence type="ECO:0000256" key="2">
    <source>
        <dbReference type="ARBA" id="ARBA00009236"/>
    </source>
</evidence>
<dbReference type="GO" id="GO:0005777">
    <property type="term" value="C:peroxisome"/>
    <property type="evidence" value="ECO:0007669"/>
    <property type="project" value="TreeGrafter"/>
</dbReference>
<dbReference type="Gene3D" id="3.40.640.10">
    <property type="entry name" value="Type I PLP-dependent aspartate aminotransferase-like (Major domain)"/>
    <property type="match status" value="1"/>
</dbReference>
<dbReference type="InterPro" id="IPR015421">
    <property type="entry name" value="PyrdxlP-dep_Trfase_major"/>
</dbReference>
<dbReference type="Pfam" id="PF00266">
    <property type="entry name" value="Aminotran_5"/>
    <property type="match status" value="1"/>
</dbReference>
<dbReference type="STRING" id="71784.A0A1Y2AUU9"/>
<dbReference type="InterPro" id="IPR015424">
    <property type="entry name" value="PyrdxlP-dep_Trfase"/>
</dbReference>
<dbReference type="Proteomes" id="UP000193986">
    <property type="component" value="Unassembled WGS sequence"/>
</dbReference>
<dbReference type="AlphaFoldDB" id="A0A1Y2AUU9"/>
<evidence type="ECO:0000256" key="10">
    <source>
        <dbReference type="RuleBase" id="RU004504"/>
    </source>
</evidence>
<dbReference type="InterPro" id="IPR015422">
    <property type="entry name" value="PyrdxlP-dep_Trfase_small"/>
</dbReference>
<dbReference type="GO" id="GO:0008453">
    <property type="term" value="F:alanine-glyoxylate transaminase activity"/>
    <property type="evidence" value="ECO:0007669"/>
    <property type="project" value="UniProtKB-EC"/>
</dbReference>
<dbReference type="Gene3D" id="3.90.1150.10">
    <property type="entry name" value="Aspartate Aminotransferase, domain 1"/>
    <property type="match status" value="1"/>
</dbReference>
<keyword evidence="6 8" id="KW-0663">Pyridoxal phosphate</keyword>
<dbReference type="PANTHER" id="PTHR21152">
    <property type="entry name" value="AMINOTRANSFERASE CLASS V"/>
    <property type="match status" value="1"/>
</dbReference>
<dbReference type="InterPro" id="IPR020578">
    <property type="entry name" value="Aminotrans_V_PyrdxlP_BS"/>
</dbReference>
<evidence type="ECO:0000256" key="6">
    <source>
        <dbReference type="ARBA" id="ARBA00022898"/>
    </source>
</evidence>
<evidence type="ECO:0000256" key="9">
    <source>
        <dbReference type="RuleBase" id="RU004075"/>
    </source>
</evidence>
<evidence type="ECO:0000256" key="7">
    <source>
        <dbReference type="PIRSR" id="PIRSR000524-1"/>
    </source>
</evidence>
<dbReference type="OrthoDB" id="7403325at2759"/>
<dbReference type="InterPro" id="IPR024169">
    <property type="entry name" value="SP_NH2Trfase/AEP_transaminase"/>
</dbReference>
<comment type="similarity">
    <text evidence="2 9">Belongs to the class-V pyridoxal-phosphate-dependent aminotransferase family.</text>
</comment>
<evidence type="ECO:0000256" key="5">
    <source>
        <dbReference type="ARBA" id="ARBA00022679"/>
    </source>
</evidence>
<keyword evidence="5" id="KW-0808">Transferase</keyword>
<evidence type="ECO:0000256" key="4">
    <source>
        <dbReference type="ARBA" id="ARBA00022576"/>
    </source>
</evidence>
<evidence type="ECO:0000313" key="13">
    <source>
        <dbReference type="Proteomes" id="UP000193986"/>
    </source>
</evidence>
<dbReference type="GO" id="GO:0019265">
    <property type="term" value="P:glycine biosynthetic process, by transamination of glyoxylate"/>
    <property type="evidence" value="ECO:0007669"/>
    <property type="project" value="TreeGrafter"/>
</dbReference>
<evidence type="ECO:0000256" key="8">
    <source>
        <dbReference type="PIRSR" id="PIRSR000524-50"/>
    </source>
</evidence>
<comment type="cofactor">
    <cofactor evidence="1 8 10">
        <name>pyridoxal 5'-phosphate</name>
        <dbReference type="ChEBI" id="CHEBI:597326"/>
    </cofactor>
</comment>
<evidence type="ECO:0000256" key="3">
    <source>
        <dbReference type="ARBA" id="ARBA00013049"/>
    </source>
</evidence>
<dbReference type="InterPro" id="IPR000192">
    <property type="entry name" value="Aminotrans_V_dom"/>
</dbReference>
<dbReference type="FunFam" id="3.90.1150.10:FF:000049">
    <property type="entry name" value="Alanine-glyoxylate aminotransferase 1"/>
    <property type="match status" value="1"/>
</dbReference>
<dbReference type="PROSITE" id="PS00595">
    <property type="entry name" value="AA_TRANSFER_CLASS_5"/>
    <property type="match status" value="1"/>
</dbReference>
<accession>A0A1Y2AUU9</accession>
<keyword evidence="13" id="KW-1185">Reference proteome</keyword>